<keyword evidence="3" id="KW-1185">Reference proteome</keyword>
<reference evidence="2 3" key="1">
    <citation type="submission" date="2019-03" db="EMBL/GenBank/DDBJ databases">
        <title>Freshwater and sediment microbial communities from various areas in North America, analyzing microbe dynamics in response to fracking.</title>
        <authorList>
            <person name="Lamendella R."/>
        </authorList>
    </citation>
    <scope>NUCLEOTIDE SEQUENCE [LARGE SCALE GENOMIC DNA]</scope>
    <source>
        <strain evidence="2 3">18_TX</strain>
    </source>
</reference>
<comment type="caution">
    <text evidence="2">The sequence shown here is derived from an EMBL/GenBank/DDBJ whole genome shotgun (WGS) entry which is preliminary data.</text>
</comment>
<proteinExistence type="predicted"/>
<dbReference type="EMBL" id="SNXI01000001">
    <property type="protein sequence ID" value="TDP40591.1"/>
    <property type="molecule type" value="Genomic_DNA"/>
</dbReference>
<protein>
    <recommendedName>
        <fullName evidence="1">Large polyvalent protein-associated domain-containing protein</fullName>
    </recommendedName>
</protein>
<feature type="domain" description="Large polyvalent protein-associated" evidence="1">
    <location>
        <begin position="200"/>
        <end position="272"/>
    </location>
</feature>
<dbReference type="Pfam" id="PF18796">
    <property type="entry name" value="LPD1"/>
    <property type="match status" value="1"/>
</dbReference>
<name>A0A4R6PR60_9GAMM</name>
<evidence type="ECO:0000259" key="1">
    <source>
        <dbReference type="Pfam" id="PF18796"/>
    </source>
</evidence>
<organism evidence="2 3">
    <name type="scientific">Idiomarina aquatica</name>
    <dbReference type="NCBI Taxonomy" id="1327752"/>
    <lineage>
        <taxon>Bacteria</taxon>
        <taxon>Pseudomonadati</taxon>
        <taxon>Pseudomonadota</taxon>
        <taxon>Gammaproteobacteria</taxon>
        <taxon>Alteromonadales</taxon>
        <taxon>Idiomarinaceae</taxon>
        <taxon>Idiomarina</taxon>
    </lineage>
</organism>
<dbReference type="NCBIfam" id="NF041907">
    <property type="entry name" value="CLCA_X"/>
    <property type="match status" value="1"/>
</dbReference>
<dbReference type="Proteomes" id="UP000295531">
    <property type="component" value="Unassembled WGS sequence"/>
</dbReference>
<evidence type="ECO:0000313" key="3">
    <source>
        <dbReference type="Proteomes" id="UP000295531"/>
    </source>
</evidence>
<gene>
    <name evidence="2" type="ORF">DEU29_101135</name>
</gene>
<sequence>MAGKSKTRVVAKLSGAYNNAMREYYRNGANHRAGADVSFADIVQLFGFYSVRIGRWVTKAEQQRAANLFFDALCDLQHLLQVPGEVLSLRGTLALHYGIGGRPGASAHYQPAGRVLALAKNAGGGSLAHEWFHAFDHYVCSKMFADEPPAMRFASRHWLTSDALIEHPLNHCLALAFKRLFLSADGSQPGTFMRHCINYDKRLNTQYFAMPEEVSARCFEAILQRQSLKNHFLVAGTMQTDTAQAGLYPPIDLQNSVAECWFDYFNRLGKALNQ</sequence>
<accession>A0A4R6PR60</accession>
<dbReference type="AlphaFoldDB" id="A0A4R6PR60"/>
<dbReference type="InterPro" id="IPR041047">
    <property type="entry name" value="LPD1"/>
</dbReference>
<evidence type="ECO:0000313" key="2">
    <source>
        <dbReference type="EMBL" id="TDP40591.1"/>
    </source>
</evidence>